<keyword evidence="5 10" id="KW-0547">Nucleotide-binding</keyword>
<feature type="binding site" evidence="9">
    <location>
        <position position="174"/>
    </location>
    <ligand>
        <name>substrate</name>
    </ligand>
</feature>
<dbReference type="SUPFAM" id="SSF57716">
    <property type="entry name" value="Glucocorticoid receptor-like (DNA-binding domain)"/>
    <property type="match status" value="1"/>
</dbReference>
<feature type="binding site" evidence="9">
    <location>
        <begin position="166"/>
        <end position="169"/>
    </location>
    <ligand>
        <name>substrate</name>
    </ligand>
</feature>
<dbReference type="GO" id="GO:0004797">
    <property type="term" value="F:thymidine kinase activity"/>
    <property type="evidence" value="ECO:0007669"/>
    <property type="project" value="UniProtKB-EC"/>
</dbReference>
<keyword evidence="7 10" id="KW-0067">ATP-binding</keyword>
<dbReference type="GO" id="GO:0046104">
    <property type="term" value="P:thymidine metabolic process"/>
    <property type="evidence" value="ECO:0007669"/>
    <property type="project" value="TreeGrafter"/>
</dbReference>
<proteinExistence type="inferred from homology"/>
<evidence type="ECO:0000256" key="3">
    <source>
        <dbReference type="ARBA" id="ARBA00022634"/>
    </source>
</evidence>
<evidence type="ECO:0000256" key="8">
    <source>
        <dbReference type="PIRSR" id="PIRSR035805-1"/>
    </source>
</evidence>
<name>A0A538U9Z7_UNCEI</name>
<evidence type="ECO:0000256" key="9">
    <source>
        <dbReference type="PIRSR" id="PIRSR035805-2"/>
    </source>
</evidence>
<gene>
    <name evidence="12" type="ORF">E6K80_02050</name>
</gene>
<feature type="active site" description="Proton acceptor" evidence="8">
    <location>
        <position position="84"/>
    </location>
</feature>
<evidence type="ECO:0000313" key="12">
    <source>
        <dbReference type="EMBL" id="TMQ72732.1"/>
    </source>
</evidence>
<protein>
    <recommendedName>
        <fullName evidence="2 10">Thymidine kinase</fullName>
        <ecNumber evidence="2 10">2.7.1.21</ecNumber>
    </recommendedName>
</protein>
<keyword evidence="4 10" id="KW-0808">Transferase</keyword>
<evidence type="ECO:0000256" key="7">
    <source>
        <dbReference type="ARBA" id="ARBA00022840"/>
    </source>
</evidence>
<dbReference type="GO" id="GO:0005829">
    <property type="term" value="C:cytosol"/>
    <property type="evidence" value="ECO:0007669"/>
    <property type="project" value="TreeGrafter"/>
</dbReference>
<comment type="catalytic activity">
    <reaction evidence="10">
        <text>thymidine + ATP = dTMP + ADP + H(+)</text>
        <dbReference type="Rhea" id="RHEA:19129"/>
        <dbReference type="ChEBI" id="CHEBI:15378"/>
        <dbReference type="ChEBI" id="CHEBI:17748"/>
        <dbReference type="ChEBI" id="CHEBI:30616"/>
        <dbReference type="ChEBI" id="CHEBI:63528"/>
        <dbReference type="ChEBI" id="CHEBI:456216"/>
        <dbReference type="EC" id="2.7.1.21"/>
    </reaction>
</comment>
<dbReference type="Proteomes" id="UP000319836">
    <property type="component" value="Unassembled WGS sequence"/>
</dbReference>
<dbReference type="PANTHER" id="PTHR11441:SF0">
    <property type="entry name" value="THYMIDINE KINASE, CYTOSOLIC"/>
    <property type="match status" value="1"/>
</dbReference>
<evidence type="ECO:0000256" key="10">
    <source>
        <dbReference type="RuleBase" id="RU000544"/>
    </source>
</evidence>
<evidence type="ECO:0000313" key="13">
    <source>
        <dbReference type="Proteomes" id="UP000319836"/>
    </source>
</evidence>
<sequence length="203" mass="22580">MAKLYFRHGTVGSAKTLNLLAVAHNYRQQEKRVLLMKPSLDTRFGEATIRSRAGLDCEADLLLHPDSRLDDDDFRGLHCALVDEAQFVSSAVIDQLRRITLELEVPIICYGLRADFRGQLFEGSRRLFEMADSIEEVKTTCAFCTRKAIMNLKHANGVATVEGPSIDLGAEEKYFPACYRCYTGQIESAKRAAREAAAGSIST</sequence>
<dbReference type="AlphaFoldDB" id="A0A538U9Z7"/>
<dbReference type="Gene3D" id="3.30.60.20">
    <property type="match status" value="1"/>
</dbReference>
<accession>A0A538U9Z7</accession>
<keyword evidence="3 10" id="KW-0237">DNA synthesis</keyword>
<comment type="similarity">
    <text evidence="1 11">Belongs to the thymidine kinase family.</text>
</comment>
<reference evidence="12 13" key="1">
    <citation type="journal article" date="2019" name="Nat. Microbiol.">
        <title>Mediterranean grassland soil C-N compound turnover is dependent on rainfall and depth, and is mediated by genomically divergent microorganisms.</title>
        <authorList>
            <person name="Diamond S."/>
            <person name="Andeer P.F."/>
            <person name="Li Z."/>
            <person name="Crits-Christoph A."/>
            <person name="Burstein D."/>
            <person name="Anantharaman K."/>
            <person name="Lane K.R."/>
            <person name="Thomas B.C."/>
            <person name="Pan C."/>
            <person name="Northen T.R."/>
            <person name="Banfield J.F."/>
        </authorList>
    </citation>
    <scope>NUCLEOTIDE SEQUENCE [LARGE SCALE GENOMIC DNA]</scope>
    <source>
        <strain evidence="12">WS_10</strain>
    </source>
</reference>
<evidence type="ECO:0000256" key="2">
    <source>
        <dbReference type="ARBA" id="ARBA00012118"/>
    </source>
</evidence>
<dbReference type="PANTHER" id="PTHR11441">
    <property type="entry name" value="THYMIDINE KINASE"/>
    <property type="match status" value="1"/>
</dbReference>
<dbReference type="PIRSF" id="PIRSF035805">
    <property type="entry name" value="TK_cell"/>
    <property type="match status" value="1"/>
</dbReference>
<dbReference type="Pfam" id="PF00265">
    <property type="entry name" value="TK"/>
    <property type="match status" value="1"/>
</dbReference>
<keyword evidence="6 10" id="KW-0418">Kinase</keyword>
<evidence type="ECO:0000256" key="4">
    <source>
        <dbReference type="ARBA" id="ARBA00022679"/>
    </source>
</evidence>
<evidence type="ECO:0000256" key="11">
    <source>
        <dbReference type="RuleBase" id="RU004165"/>
    </source>
</evidence>
<dbReference type="EMBL" id="VBPA01000044">
    <property type="protein sequence ID" value="TMQ72732.1"/>
    <property type="molecule type" value="Genomic_DNA"/>
</dbReference>
<evidence type="ECO:0000256" key="1">
    <source>
        <dbReference type="ARBA" id="ARBA00007587"/>
    </source>
</evidence>
<dbReference type="InterPro" id="IPR001267">
    <property type="entry name" value="Thymidine_kinase"/>
</dbReference>
<dbReference type="InterPro" id="IPR027417">
    <property type="entry name" value="P-loop_NTPase"/>
</dbReference>
<comment type="caution">
    <text evidence="12">The sequence shown here is derived from an EMBL/GenBank/DDBJ whole genome shotgun (WGS) entry which is preliminary data.</text>
</comment>
<dbReference type="SUPFAM" id="SSF52540">
    <property type="entry name" value="P-loop containing nucleoside triphosphate hydrolases"/>
    <property type="match status" value="1"/>
</dbReference>
<evidence type="ECO:0000256" key="5">
    <source>
        <dbReference type="ARBA" id="ARBA00022741"/>
    </source>
</evidence>
<organism evidence="12 13">
    <name type="scientific">Eiseniibacteriota bacterium</name>
    <dbReference type="NCBI Taxonomy" id="2212470"/>
    <lineage>
        <taxon>Bacteria</taxon>
        <taxon>Candidatus Eiseniibacteriota</taxon>
    </lineage>
</organism>
<evidence type="ECO:0000256" key="6">
    <source>
        <dbReference type="ARBA" id="ARBA00022777"/>
    </source>
</evidence>
<dbReference type="Gene3D" id="3.40.50.300">
    <property type="entry name" value="P-loop containing nucleotide triphosphate hydrolases"/>
    <property type="match status" value="1"/>
</dbReference>
<dbReference type="GO" id="GO:0071897">
    <property type="term" value="P:DNA biosynthetic process"/>
    <property type="evidence" value="ECO:0007669"/>
    <property type="project" value="UniProtKB-KW"/>
</dbReference>
<dbReference type="EC" id="2.7.1.21" evidence="2 10"/>
<dbReference type="GO" id="GO:0005524">
    <property type="term" value="F:ATP binding"/>
    <property type="evidence" value="ECO:0007669"/>
    <property type="project" value="UniProtKB-KW"/>
</dbReference>